<feature type="region of interest" description="Disordered" evidence="1">
    <location>
        <begin position="1"/>
        <end position="35"/>
    </location>
</feature>
<name>A0A0E9UTC8_ANGAN</name>
<dbReference type="EMBL" id="GBXM01039505">
    <property type="protein sequence ID" value="JAH69072.1"/>
    <property type="molecule type" value="Transcribed_RNA"/>
</dbReference>
<evidence type="ECO:0000256" key="1">
    <source>
        <dbReference type="SAM" id="MobiDB-lite"/>
    </source>
</evidence>
<accession>A0A0E9UTC8</accession>
<sequence>MMRHKGLDSPQRSTDTAPMALLAESDGPKQNNKSF</sequence>
<evidence type="ECO:0000313" key="2">
    <source>
        <dbReference type="EMBL" id="JAH69072.1"/>
    </source>
</evidence>
<protein>
    <submittedName>
        <fullName evidence="2">Uncharacterized protein</fullName>
    </submittedName>
</protein>
<reference evidence="2" key="1">
    <citation type="submission" date="2014-11" db="EMBL/GenBank/DDBJ databases">
        <authorList>
            <person name="Amaro Gonzalez C."/>
        </authorList>
    </citation>
    <scope>NUCLEOTIDE SEQUENCE</scope>
</reference>
<proteinExistence type="predicted"/>
<reference evidence="2" key="2">
    <citation type="journal article" date="2015" name="Fish Shellfish Immunol.">
        <title>Early steps in the European eel (Anguilla anguilla)-Vibrio vulnificus interaction in the gills: Role of the RtxA13 toxin.</title>
        <authorList>
            <person name="Callol A."/>
            <person name="Pajuelo D."/>
            <person name="Ebbesson L."/>
            <person name="Teles M."/>
            <person name="MacKenzie S."/>
            <person name="Amaro C."/>
        </authorList>
    </citation>
    <scope>NUCLEOTIDE SEQUENCE</scope>
</reference>
<dbReference type="AlphaFoldDB" id="A0A0E9UTC8"/>
<organism evidence="2">
    <name type="scientific">Anguilla anguilla</name>
    <name type="common">European freshwater eel</name>
    <name type="synonym">Muraena anguilla</name>
    <dbReference type="NCBI Taxonomy" id="7936"/>
    <lineage>
        <taxon>Eukaryota</taxon>
        <taxon>Metazoa</taxon>
        <taxon>Chordata</taxon>
        <taxon>Craniata</taxon>
        <taxon>Vertebrata</taxon>
        <taxon>Euteleostomi</taxon>
        <taxon>Actinopterygii</taxon>
        <taxon>Neopterygii</taxon>
        <taxon>Teleostei</taxon>
        <taxon>Anguilliformes</taxon>
        <taxon>Anguillidae</taxon>
        <taxon>Anguilla</taxon>
    </lineage>
</organism>